<feature type="non-terminal residue" evidence="7">
    <location>
        <position position="264"/>
    </location>
</feature>
<organism evidence="7 8">
    <name type="scientific">Acaulospora morrowiae</name>
    <dbReference type="NCBI Taxonomy" id="94023"/>
    <lineage>
        <taxon>Eukaryota</taxon>
        <taxon>Fungi</taxon>
        <taxon>Fungi incertae sedis</taxon>
        <taxon>Mucoromycota</taxon>
        <taxon>Glomeromycotina</taxon>
        <taxon>Glomeromycetes</taxon>
        <taxon>Diversisporales</taxon>
        <taxon>Acaulosporaceae</taxon>
        <taxon>Acaulospora</taxon>
    </lineage>
</organism>
<feature type="region of interest" description="Disordered" evidence="5">
    <location>
        <begin position="1"/>
        <end position="26"/>
    </location>
</feature>
<feature type="transmembrane region" description="Helical" evidence="6">
    <location>
        <begin position="121"/>
        <end position="147"/>
    </location>
</feature>
<evidence type="ECO:0000313" key="7">
    <source>
        <dbReference type="EMBL" id="CAG8698933.1"/>
    </source>
</evidence>
<dbReference type="AlphaFoldDB" id="A0A9N9HPC1"/>
<keyword evidence="3 6" id="KW-1133">Transmembrane helix</keyword>
<feature type="compositionally biased region" description="Polar residues" evidence="5">
    <location>
        <begin position="1"/>
        <end position="11"/>
    </location>
</feature>
<name>A0A9N9HPC1_9GLOM</name>
<dbReference type="PANTHER" id="PTHR43220">
    <property type="match status" value="1"/>
</dbReference>
<dbReference type="InterPro" id="IPR045014">
    <property type="entry name" value="TM41A/B"/>
</dbReference>
<protein>
    <submittedName>
        <fullName evidence="7">5613_t:CDS:1</fullName>
    </submittedName>
</protein>
<evidence type="ECO:0000256" key="2">
    <source>
        <dbReference type="ARBA" id="ARBA00022692"/>
    </source>
</evidence>
<proteinExistence type="predicted"/>
<feature type="transmembrane region" description="Helical" evidence="6">
    <location>
        <begin position="180"/>
        <end position="198"/>
    </location>
</feature>
<evidence type="ECO:0000256" key="5">
    <source>
        <dbReference type="SAM" id="MobiDB-lite"/>
    </source>
</evidence>
<dbReference type="OrthoDB" id="3364966at2759"/>
<keyword evidence="2 6" id="KW-0812">Transmembrane</keyword>
<comment type="subcellular location">
    <subcellularLocation>
        <location evidence="1">Membrane</location>
        <topology evidence="1">Multi-pass membrane protein</topology>
    </subcellularLocation>
</comment>
<accession>A0A9N9HPC1</accession>
<feature type="transmembrane region" description="Helical" evidence="6">
    <location>
        <begin position="64"/>
        <end position="88"/>
    </location>
</feature>
<reference evidence="7" key="1">
    <citation type="submission" date="2021-06" db="EMBL/GenBank/DDBJ databases">
        <authorList>
            <person name="Kallberg Y."/>
            <person name="Tangrot J."/>
            <person name="Rosling A."/>
        </authorList>
    </citation>
    <scope>NUCLEOTIDE SEQUENCE</scope>
    <source>
        <strain evidence="7">CL551</strain>
    </source>
</reference>
<keyword evidence="4 6" id="KW-0472">Membrane</keyword>
<dbReference type="EMBL" id="CAJVPV010016614">
    <property type="protein sequence ID" value="CAG8698933.1"/>
    <property type="molecule type" value="Genomic_DNA"/>
</dbReference>
<gene>
    <name evidence="7" type="ORF">AMORRO_LOCUS12006</name>
</gene>
<evidence type="ECO:0000256" key="1">
    <source>
        <dbReference type="ARBA" id="ARBA00004141"/>
    </source>
</evidence>
<evidence type="ECO:0000256" key="6">
    <source>
        <dbReference type="SAM" id="Phobius"/>
    </source>
</evidence>
<evidence type="ECO:0000256" key="3">
    <source>
        <dbReference type="ARBA" id="ARBA00022989"/>
    </source>
</evidence>
<dbReference type="Proteomes" id="UP000789342">
    <property type="component" value="Unassembled WGS sequence"/>
</dbReference>
<dbReference type="PANTHER" id="PTHR43220:SF21">
    <property type="entry name" value="TRANSMEMBRANE PROTEIN 41A"/>
    <property type="match status" value="1"/>
</dbReference>
<evidence type="ECO:0000313" key="8">
    <source>
        <dbReference type="Proteomes" id="UP000789342"/>
    </source>
</evidence>
<sequence length="264" mass="30194">MATTEVSSQPLLPTEEKRSLIHTSSNPNDSTITISLEPEIVKNKTEQYKFLYFKISKVKTPSTISLLPCILLLFVFAMFSLGGVVALVRTIPDLFLPTTLEAVKRQAIMLKDYSNGSWKGYFHVIGVLSAIYIWKQTFSVPGAIFLLELCKYAGKPLMDQYFSEKLNYLRRQIDENRDNLFFYLLFIRMFPLSPWWILNLSSPLLLIPIDSFFTSMFFGSIPYNLACSQAGNLLSELQSTTDIWRPTLLLKMFFISLLSLIPPL</sequence>
<comment type="caution">
    <text evidence="7">The sequence shown here is derived from an EMBL/GenBank/DDBJ whole genome shotgun (WGS) entry which is preliminary data.</text>
</comment>
<keyword evidence="8" id="KW-1185">Reference proteome</keyword>
<dbReference type="GO" id="GO:0016020">
    <property type="term" value="C:membrane"/>
    <property type="evidence" value="ECO:0007669"/>
    <property type="project" value="UniProtKB-SubCell"/>
</dbReference>
<evidence type="ECO:0000256" key="4">
    <source>
        <dbReference type="ARBA" id="ARBA00023136"/>
    </source>
</evidence>